<keyword evidence="1" id="KW-0808">Transferase</keyword>
<sequence length="70" mass="8061">MENLPQEMPQPKVMSITLRAGLEETIKNHFEDVNVDELFDLLVRKLEEASSITESCESVSLFILLKRIQN</sequence>
<accession>A0A2P5E0S9</accession>
<dbReference type="AlphaFoldDB" id="A0A2P5E0S9"/>
<organism evidence="1 2">
    <name type="scientific">Trema orientale</name>
    <name type="common">Charcoal tree</name>
    <name type="synonym">Celtis orientalis</name>
    <dbReference type="NCBI Taxonomy" id="63057"/>
    <lineage>
        <taxon>Eukaryota</taxon>
        <taxon>Viridiplantae</taxon>
        <taxon>Streptophyta</taxon>
        <taxon>Embryophyta</taxon>
        <taxon>Tracheophyta</taxon>
        <taxon>Spermatophyta</taxon>
        <taxon>Magnoliopsida</taxon>
        <taxon>eudicotyledons</taxon>
        <taxon>Gunneridae</taxon>
        <taxon>Pentapetalae</taxon>
        <taxon>rosids</taxon>
        <taxon>fabids</taxon>
        <taxon>Rosales</taxon>
        <taxon>Cannabaceae</taxon>
        <taxon>Trema</taxon>
    </lineage>
</organism>
<proteinExistence type="predicted"/>
<keyword evidence="2" id="KW-1185">Reference proteome</keyword>
<name>A0A2P5E0S9_TREOI</name>
<dbReference type="GO" id="GO:0032259">
    <property type="term" value="P:methylation"/>
    <property type="evidence" value="ECO:0007669"/>
    <property type="project" value="UniProtKB-KW"/>
</dbReference>
<dbReference type="Proteomes" id="UP000237000">
    <property type="component" value="Unassembled WGS sequence"/>
</dbReference>
<keyword evidence="1" id="KW-0489">Methyltransferase</keyword>
<dbReference type="OrthoDB" id="10405918at2759"/>
<reference evidence="2" key="1">
    <citation type="submission" date="2016-06" db="EMBL/GenBank/DDBJ databases">
        <title>Parallel loss of symbiosis genes in relatives of nitrogen-fixing non-legume Parasponia.</title>
        <authorList>
            <person name="Van Velzen R."/>
            <person name="Holmer R."/>
            <person name="Bu F."/>
            <person name="Rutten L."/>
            <person name="Van Zeijl A."/>
            <person name="Liu W."/>
            <person name="Santuari L."/>
            <person name="Cao Q."/>
            <person name="Sharma T."/>
            <person name="Shen D."/>
            <person name="Roswanjaya Y."/>
            <person name="Wardhani T."/>
            <person name="Kalhor M.S."/>
            <person name="Jansen J."/>
            <person name="Van den Hoogen J."/>
            <person name="Gungor B."/>
            <person name="Hartog M."/>
            <person name="Hontelez J."/>
            <person name="Verver J."/>
            <person name="Yang W.-C."/>
            <person name="Schijlen E."/>
            <person name="Repin R."/>
            <person name="Schilthuizen M."/>
            <person name="Schranz E."/>
            <person name="Heidstra R."/>
            <person name="Miyata K."/>
            <person name="Fedorova E."/>
            <person name="Kohlen W."/>
            <person name="Bisseling T."/>
            <person name="Smit S."/>
            <person name="Geurts R."/>
        </authorList>
    </citation>
    <scope>NUCLEOTIDE SEQUENCE [LARGE SCALE GENOMIC DNA]</scope>
    <source>
        <strain evidence="2">cv. RG33-2</strain>
    </source>
</reference>
<evidence type="ECO:0000313" key="1">
    <source>
        <dbReference type="EMBL" id="PON79142.1"/>
    </source>
</evidence>
<protein>
    <submittedName>
        <fullName evidence="1">SAM dependent carboxyl methyltransferase</fullName>
    </submittedName>
</protein>
<comment type="caution">
    <text evidence="1">The sequence shown here is derived from an EMBL/GenBank/DDBJ whole genome shotgun (WGS) entry which is preliminary data.</text>
</comment>
<dbReference type="GO" id="GO:0008168">
    <property type="term" value="F:methyltransferase activity"/>
    <property type="evidence" value="ECO:0007669"/>
    <property type="project" value="UniProtKB-KW"/>
</dbReference>
<evidence type="ECO:0000313" key="2">
    <source>
        <dbReference type="Proteomes" id="UP000237000"/>
    </source>
</evidence>
<dbReference type="InParanoid" id="A0A2P5E0S9"/>
<dbReference type="EMBL" id="JXTC01000237">
    <property type="protein sequence ID" value="PON79142.1"/>
    <property type="molecule type" value="Genomic_DNA"/>
</dbReference>
<gene>
    <name evidence="1" type="ORF">TorRG33x02_236540</name>
</gene>